<evidence type="ECO:0000313" key="4">
    <source>
        <dbReference type="Proteomes" id="UP000837205"/>
    </source>
</evidence>
<protein>
    <submittedName>
        <fullName evidence="1">37-kD nucleoid-associated bacterial protein</fullName>
    </submittedName>
</protein>
<dbReference type="EMBL" id="CAIIUA010000001">
    <property type="protein sequence ID" value="CAC9235536.1"/>
    <property type="molecule type" value="Genomic_DNA"/>
</dbReference>
<name>A0A9N8CUE1_9ENTR</name>
<dbReference type="InterPro" id="IPR007358">
    <property type="entry name" value="Nucleoid_associated_NdpA"/>
</dbReference>
<organism evidence="1 3">
    <name type="scientific">Citrobacter werkmanii</name>
    <dbReference type="NCBI Taxonomy" id="67827"/>
    <lineage>
        <taxon>Bacteria</taxon>
        <taxon>Pseudomonadati</taxon>
        <taxon>Pseudomonadota</taxon>
        <taxon>Gammaproteobacteria</taxon>
        <taxon>Enterobacterales</taxon>
        <taxon>Enterobacteriaceae</taxon>
        <taxon>Citrobacter</taxon>
        <taxon>Citrobacter freundii complex</taxon>
    </lineage>
</organism>
<dbReference type="Proteomes" id="UP000837205">
    <property type="component" value="Unassembled WGS sequence"/>
</dbReference>
<dbReference type="Pfam" id="PF04245">
    <property type="entry name" value="NA37"/>
    <property type="match status" value="1"/>
</dbReference>
<dbReference type="GO" id="GO:0009295">
    <property type="term" value="C:nucleoid"/>
    <property type="evidence" value="ECO:0007669"/>
    <property type="project" value="InterPro"/>
</dbReference>
<proteinExistence type="predicted"/>
<gene>
    <name evidence="1" type="ORF">GHA_03465</name>
    <name evidence="2" type="ORF">TML_04409</name>
</gene>
<evidence type="ECO:0000313" key="2">
    <source>
        <dbReference type="EMBL" id="CAC9235536.1"/>
    </source>
</evidence>
<dbReference type="RefSeq" id="WP_117103306.1">
    <property type="nucleotide sequence ID" value="NZ_CAHPQT010000054.1"/>
</dbReference>
<keyword evidence="4" id="KW-1185">Reference proteome</keyword>
<reference evidence="1" key="1">
    <citation type="submission" date="2020-05" db="EMBL/GenBank/DDBJ databases">
        <authorList>
            <person name="Delgado-Blas J."/>
        </authorList>
    </citation>
    <scope>NUCLEOTIDE SEQUENCE</scope>
    <source>
        <strain evidence="1">BB1459</strain>
        <strain evidence="2">BB1480</strain>
    </source>
</reference>
<dbReference type="EMBL" id="CAHPQX010000015">
    <property type="protein sequence ID" value="CAB5570550.1"/>
    <property type="molecule type" value="Genomic_DNA"/>
</dbReference>
<comment type="caution">
    <text evidence="1">The sequence shown here is derived from an EMBL/GenBank/DDBJ whole genome shotgun (WGS) entry which is preliminary data.</text>
</comment>
<evidence type="ECO:0000313" key="1">
    <source>
        <dbReference type="EMBL" id="CAB5570550.1"/>
    </source>
</evidence>
<dbReference type="AlphaFoldDB" id="A0A9N8CUE1"/>
<accession>A0A9N8CUE1</accession>
<dbReference type="Proteomes" id="UP000834503">
    <property type="component" value="Unassembled WGS sequence"/>
</dbReference>
<evidence type="ECO:0000313" key="3">
    <source>
        <dbReference type="Proteomes" id="UP000834503"/>
    </source>
</evidence>
<sequence length="363" mass="41163">MNISKLSIDKIIIHQVHQRDEEGLKVEPTRGSSFIKFDEEALQGFKSRVIDALGDGSKAVKMKIIEHGEGYVPFIATNLFGKEGDEYIDETYNIAKKLADAQTRRAIPGGIVVIFTGDYGVNKRKFIGIIKADIYSAYEKIIDSNTGNISLKFVEEILLTPSTKLYKTAGFFQSTNITEKDDLNKSWDIMISDYQISKADGKAAAQYFYQHFLGCGYPETSARTTKNFYEKTSDFLNELDISSEKRNDLKNALVTYLKHEKSDVISAREYADRFFDDEVKDIYLEYASECGIPQTSFTRDNEHIESKLKTRKLNFSKNIKITAPAEVFKNHVVIESATGDLDKDGKPAEWTTILIKDKIILQE</sequence>